<name>A0A177M435_METMH</name>
<evidence type="ECO:0000313" key="4">
    <source>
        <dbReference type="Proteomes" id="UP000077763"/>
    </source>
</evidence>
<organism evidence="3 4">
    <name type="scientific">Methylomonas methanica</name>
    <dbReference type="NCBI Taxonomy" id="421"/>
    <lineage>
        <taxon>Bacteria</taxon>
        <taxon>Pseudomonadati</taxon>
        <taxon>Pseudomonadota</taxon>
        <taxon>Gammaproteobacteria</taxon>
        <taxon>Methylococcales</taxon>
        <taxon>Methylococcaceae</taxon>
        <taxon>Methylomonas</taxon>
    </lineage>
</organism>
<keyword evidence="1" id="KW-0732">Signal</keyword>
<reference evidence="3 4" key="1">
    <citation type="submission" date="2016-03" db="EMBL/GenBank/DDBJ databases">
        <authorList>
            <person name="Ploux O."/>
        </authorList>
    </citation>
    <scope>NUCLEOTIDE SEQUENCE [LARGE SCALE GENOMIC DNA]</scope>
    <source>
        <strain evidence="3 4">R-45371</strain>
    </source>
</reference>
<gene>
    <name evidence="3" type="ORF">A1353_01925</name>
</gene>
<dbReference type="AlphaFoldDB" id="A0A177M435"/>
<evidence type="ECO:0000256" key="1">
    <source>
        <dbReference type="SAM" id="SignalP"/>
    </source>
</evidence>
<protein>
    <recommendedName>
        <fullName evidence="2">Ice-binding protein C-terminal domain-containing protein</fullName>
    </recommendedName>
</protein>
<dbReference type="RefSeq" id="WP_064037956.1">
    <property type="nucleotide sequence ID" value="NZ_LUUH01000077.1"/>
</dbReference>
<feature type="chain" id="PRO_5008067659" description="Ice-binding protein C-terminal domain-containing protein" evidence="1">
    <location>
        <begin position="23"/>
        <end position="256"/>
    </location>
</feature>
<dbReference type="NCBIfam" id="TIGR02595">
    <property type="entry name" value="PEP_CTERM"/>
    <property type="match status" value="1"/>
</dbReference>
<comment type="caution">
    <text evidence="3">The sequence shown here is derived from an EMBL/GenBank/DDBJ whole genome shotgun (WGS) entry which is preliminary data.</text>
</comment>
<dbReference type="Pfam" id="PF07589">
    <property type="entry name" value="PEP-CTERM"/>
    <property type="match status" value="1"/>
</dbReference>
<accession>A0A177M435</accession>
<evidence type="ECO:0000313" key="3">
    <source>
        <dbReference type="EMBL" id="OAI00476.1"/>
    </source>
</evidence>
<dbReference type="InterPro" id="IPR013424">
    <property type="entry name" value="Ice-binding_C"/>
</dbReference>
<dbReference type="Proteomes" id="UP000077763">
    <property type="component" value="Unassembled WGS sequence"/>
</dbReference>
<dbReference type="EMBL" id="LUUH01000077">
    <property type="protein sequence ID" value="OAI00476.1"/>
    <property type="molecule type" value="Genomic_DNA"/>
</dbReference>
<sequence length="256" mass="26189">MKHSIAKLTLVGALIAPSVSFAASVGGVTWNQASGFDFTMNGTIWETEANTVGDVVNFYGTVSNVNGATNFVTAGAELSYSGSFTLSQQGNFDGDAFGEAIFNAATMTFYYDASADFDASNLATATDGNIWLTLTGHNYDAYGLGAAFLGAIYADLNGASITAIGDTGSGYGAWDVLGGQAAPFFDTNTIATINGVSVGASNADFTFSDSFQPSGVAGLLTGTGELRGKTASIPEPGSLLLLSVGLLGMGLRKSYR</sequence>
<evidence type="ECO:0000259" key="2">
    <source>
        <dbReference type="Pfam" id="PF07589"/>
    </source>
</evidence>
<feature type="domain" description="Ice-binding protein C-terminal" evidence="2">
    <location>
        <begin position="232"/>
        <end position="253"/>
    </location>
</feature>
<proteinExistence type="predicted"/>
<feature type="signal peptide" evidence="1">
    <location>
        <begin position="1"/>
        <end position="22"/>
    </location>
</feature>